<dbReference type="InterPro" id="IPR024943">
    <property type="entry name" value="Enhancer_polycomb"/>
</dbReference>
<comment type="subcellular location">
    <subcellularLocation>
        <location evidence="1 6">Nucleus</location>
    </subcellularLocation>
</comment>
<comment type="caution">
    <text evidence="9">The sequence shown here is derived from an EMBL/GenBank/DDBJ whole genome shotgun (WGS) entry which is preliminary data.</text>
</comment>
<evidence type="ECO:0000259" key="8">
    <source>
        <dbReference type="Pfam" id="PF10513"/>
    </source>
</evidence>
<proteinExistence type="inferred from homology"/>
<keyword evidence="4 6" id="KW-0804">Transcription</keyword>
<accession>A0AAV0DTT0</accession>
<reference evidence="9" key="1">
    <citation type="submission" date="2022-07" db="EMBL/GenBank/DDBJ databases">
        <authorList>
            <person name="Macas J."/>
            <person name="Novak P."/>
            <person name="Neumann P."/>
        </authorList>
    </citation>
    <scope>NUCLEOTIDE SEQUENCE</scope>
</reference>
<dbReference type="InterPro" id="IPR019542">
    <property type="entry name" value="Enhancer_polycomb-like_N"/>
</dbReference>
<organism evidence="9 10">
    <name type="scientific">Cuscuta epithymum</name>
    <dbReference type="NCBI Taxonomy" id="186058"/>
    <lineage>
        <taxon>Eukaryota</taxon>
        <taxon>Viridiplantae</taxon>
        <taxon>Streptophyta</taxon>
        <taxon>Embryophyta</taxon>
        <taxon>Tracheophyta</taxon>
        <taxon>Spermatophyta</taxon>
        <taxon>Magnoliopsida</taxon>
        <taxon>eudicotyledons</taxon>
        <taxon>Gunneridae</taxon>
        <taxon>Pentapetalae</taxon>
        <taxon>asterids</taxon>
        <taxon>lamiids</taxon>
        <taxon>Solanales</taxon>
        <taxon>Convolvulaceae</taxon>
        <taxon>Cuscuteae</taxon>
        <taxon>Cuscuta</taxon>
        <taxon>Cuscuta subgen. Cuscuta</taxon>
    </lineage>
</organism>
<feature type="compositionally biased region" description="Polar residues" evidence="7">
    <location>
        <begin position="353"/>
        <end position="367"/>
    </location>
</feature>
<evidence type="ECO:0000256" key="1">
    <source>
        <dbReference type="ARBA" id="ARBA00004123"/>
    </source>
</evidence>
<feature type="domain" description="Enhancer of polycomb-like N-terminal" evidence="8">
    <location>
        <begin position="497"/>
        <end position="591"/>
    </location>
</feature>
<dbReference type="GO" id="GO:0035267">
    <property type="term" value="C:NuA4 histone acetyltransferase complex"/>
    <property type="evidence" value="ECO:0007669"/>
    <property type="project" value="InterPro"/>
</dbReference>
<comment type="similarity">
    <text evidence="2 6">Belongs to the enhancer of polycomb family.</text>
</comment>
<evidence type="ECO:0000313" key="9">
    <source>
        <dbReference type="EMBL" id="CAH9109627.1"/>
    </source>
</evidence>
<evidence type="ECO:0000256" key="2">
    <source>
        <dbReference type="ARBA" id="ARBA00008035"/>
    </source>
</evidence>
<dbReference type="GO" id="GO:0005634">
    <property type="term" value="C:nucleus"/>
    <property type="evidence" value="ECO:0007669"/>
    <property type="project" value="UniProtKB-SubCell"/>
</dbReference>
<protein>
    <recommendedName>
        <fullName evidence="6">Enhancer of polycomb-like protein</fullName>
    </recommendedName>
</protein>
<feature type="region of interest" description="Disordered" evidence="7">
    <location>
        <begin position="332"/>
        <end position="369"/>
    </location>
</feature>
<dbReference type="PANTHER" id="PTHR14898">
    <property type="entry name" value="ENHANCER OF POLYCOMB"/>
    <property type="match status" value="1"/>
</dbReference>
<dbReference type="EMBL" id="CAMAPF010000155">
    <property type="protein sequence ID" value="CAH9109627.1"/>
    <property type="molecule type" value="Genomic_DNA"/>
</dbReference>
<evidence type="ECO:0000256" key="6">
    <source>
        <dbReference type="RuleBase" id="RU361124"/>
    </source>
</evidence>
<evidence type="ECO:0000256" key="7">
    <source>
        <dbReference type="SAM" id="MobiDB-lite"/>
    </source>
</evidence>
<name>A0AAV0DTT0_9ASTE</name>
<evidence type="ECO:0000256" key="3">
    <source>
        <dbReference type="ARBA" id="ARBA00023015"/>
    </source>
</evidence>
<keyword evidence="5 6" id="KW-0539">Nucleus</keyword>
<keyword evidence="10" id="KW-1185">Reference proteome</keyword>
<sequence length="754" mass="84820">MPSAGMRRSTRVFGARVLRSGRKLWSPTEGKQLKKAAINEDKLIKLLNNSEGQAPPRCKSNGYHEFDGSPKHEAKIMDLDVTLDSRVLEPELEMHTVNALNENLNVNTRWGVVYRRKRNRNDTKNILEACDGASEASKDRRFGKYFVRKRSKKKARFSPNDLCTHSIIINSAHSSGRFMGCLLHSLLSGMHRASVTLAEFFAFISSSPICDVFSLHGVLFLKECTPEMKDGICIISSVRCSVPLFTVNYSAIPFCFTYFHSRMSLKCDLPSYALSLSLVTIDEDIEMHDISESNELGNPVILPIKDKGDSMKLILTQPTVRLPKLPARNSKLRSGRTLQKRRRPLRTRKVKRSSVNGLTKPNGTLASDGSRFRHNSGYQLLSSAKKFKELKKSAVAESTKDIESTSCSANVLVIESDKCFRVEGAIIALELLSASNQWTLSVSSGGIRQYSLTAEKVMRPCSSNRVTHDILWTVDNSWKLEFPNRRDWWVFKELYKECAERNSQPSIVSTIPIPGVCELPGFLKNGSTTPFSRPDSYITVKTDELGRALDSRMAIYDLDSDDEEWLNEFNNKLHQCVSIEKFELMIDSLEKWRFCNPDDVCDGKNALSDCLGSESKDIAEAVHGYWIKKRKQKRAPLVKIFQLYQPRKTVITTKSILRKKRSFKRQGGQTGRGKKNNFLQVLAAQRDAEQQQSAILKVKEAKASATRQESLAVVKRHKAQQLMENADLATYKAMMALRIAEAAARLAAGNAASS</sequence>
<keyword evidence="3 6" id="KW-0805">Transcription regulation</keyword>
<dbReference type="GO" id="GO:0006357">
    <property type="term" value="P:regulation of transcription by RNA polymerase II"/>
    <property type="evidence" value="ECO:0007669"/>
    <property type="project" value="InterPro"/>
</dbReference>
<dbReference type="Proteomes" id="UP001152523">
    <property type="component" value="Unassembled WGS sequence"/>
</dbReference>
<dbReference type="Pfam" id="PF10513">
    <property type="entry name" value="EPL1"/>
    <property type="match status" value="1"/>
</dbReference>
<evidence type="ECO:0000256" key="4">
    <source>
        <dbReference type="ARBA" id="ARBA00023163"/>
    </source>
</evidence>
<gene>
    <name evidence="9" type="ORF">CEPIT_LOCUS18857</name>
</gene>
<evidence type="ECO:0000256" key="5">
    <source>
        <dbReference type="ARBA" id="ARBA00023242"/>
    </source>
</evidence>
<evidence type="ECO:0000313" key="10">
    <source>
        <dbReference type="Proteomes" id="UP001152523"/>
    </source>
</evidence>
<dbReference type="AlphaFoldDB" id="A0AAV0DTT0"/>
<feature type="compositionally biased region" description="Basic residues" evidence="7">
    <location>
        <begin position="332"/>
        <end position="352"/>
    </location>
</feature>